<protein>
    <recommendedName>
        <fullName evidence="2">SPOR domain-containing protein</fullName>
    </recommendedName>
</protein>
<comment type="caution">
    <text evidence="3">The sequence shown here is derived from an EMBL/GenBank/DDBJ whole genome shotgun (WGS) entry which is preliminary data.</text>
</comment>
<organism evidence="3 4">
    <name type="scientific">Candidatus Methylobacter favarea</name>
    <dbReference type="NCBI Taxonomy" id="2707345"/>
    <lineage>
        <taxon>Bacteria</taxon>
        <taxon>Pseudomonadati</taxon>
        <taxon>Pseudomonadota</taxon>
        <taxon>Gammaproteobacteria</taxon>
        <taxon>Methylococcales</taxon>
        <taxon>Methylococcaceae</taxon>
        <taxon>Methylobacter</taxon>
    </lineage>
</organism>
<dbReference type="InterPro" id="IPR007730">
    <property type="entry name" value="SPOR-like_dom"/>
</dbReference>
<dbReference type="InterPro" id="IPR003593">
    <property type="entry name" value="AAA+_ATPase"/>
</dbReference>
<evidence type="ECO:0000313" key="3">
    <source>
        <dbReference type="EMBL" id="CAA9890891.1"/>
    </source>
</evidence>
<dbReference type="Pfam" id="PF13401">
    <property type="entry name" value="AAA_22"/>
    <property type="match status" value="1"/>
</dbReference>
<sequence length="526" mass="58088">MAEHDTLTCQAKKSAHDQTNTTVHSLITQERTQKLELLIHLISNLTQTLVICGPTGIGKTTLLKILQEREATSWLYCLIQGNTELSFEEIQATLARVSNQHEAYPQSHSLTRTLHQFARPNKKIVLIIDDAGALVPGLITAIIQHAAANPVLRVIFALTHDELYLKNQSDRAIDDCHLIEIPSLSEKQCGEFLQHLSTQPWSHLALNAITDSRVETIYRTTHGIPGRIISRLLDLPENKPDENSIRFLGPAVAVLVAIALGFQWFTLSKNPEKEKIPPAAVDQKAINTGPAQPLLIPPSSAPAINPGERSAEIKHEAPLSERKQGNNGNSEQYEAEGATDDSVDAGPLPVAKNNPEAVNTIGIDQSLKDRFHNASEQKAAEPLGFDNKKPGQPEIDRTTVQPSVPEKPEMIQPQQKPVKQIAVPEEKPIKSAITESDGRKWLMAQPADNYTLQLMVLSKPQSIADILEKHPLPGKDIKYIRTVTNGKERLIVFYGSFASAALANKSRQSLPREFQNSYPRKISAMK</sequence>
<dbReference type="InterPro" id="IPR052026">
    <property type="entry name" value="ExeA_AAA_ATPase_DNA-bind"/>
</dbReference>
<dbReference type="CDD" id="cd00009">
    <property type="entry name" value="AAA"/>
    <property type="match status" value="1"/>
</dbReference>
<evidence type="ECO:0000256" key="1">
    <source>
        <dbReference type="SAM" id="MobiDB-lite"/>
    </source>
</evidence>
<dbReference type="InterPro" id="IPR027417">
    <property type="entry name" value="P-loop_NTPase"/>
</dbReference>
<dbReference type="SMART" id="SM00382">
    <property type="entry name" value="AAA"/>
    <property type="match status" value="1"/>
</dbReference>
<feature type="compositionally biased region" description="Acidic residues" evidence="1">
    <location>
        <begin position="333"/>
        <end position="343"/>
    </location>
</feature>
<feature type="compositionally biased region" description="Basic and acidic residues" evidence="1">
    <location>
        <begin position="386"/>
        <end position="397"/>
    </location>
</feature>
<evidence type="ECO:0000313" key="4">
    <source>
        <dbReference type="Proteomes" id="UP000494216"/>
    </source>
</evidence>
<feature type="compositionally biased region" description="Basic and acidic residues" evidence="1">
    <location>
        <begin position="315"/>
        <end position="324"/>
    </location>
</feature>
<dbReference type="Proteomes" id="UP000494216">
    <property type="component" value="Unassembled WGS sequence"/>
</dbReference>
<feature type="region of interest" description="Disordered" evidence="1">
    <location>
        <begin position="315"/>
        <end position="356"/>
    </location>
</feature>
<dbReference type="RefSeq" id="WP_174625799.1">
    <property type="nucleotide sequence ID" value="NZ_CADCXN010000058.1"/>
</dbReference>
<feature type="region of interest" description="Disordered" evidence="1">
    <location>
        <begin position="375"/>
        <end position="418"/>
    </location>
</feature>
<accession>A0A8S0Y9Z5</accession>
<dbReference type="InterPro" id="IPR036680">
    <property type="entry name" value="SPOR-like_sf"/>
</dbReference>
<dbReference type="Gene3D" id="3.30.70.1070">
    <property type="entry name" value="Sporulation related repeat"/>
    <property type="match status" value="1"/>
</dbReference>
<gene>
    <name evidence="3" type="ORF">METHB2_30095</name>
</gene>
<reference evidence="3 4" key="1">
    <citation type="submission" date="2020-02" db="EMBL/GenBank/DDBJ databases">
        <authorList>
            <person name="Hogendoorn C."/>
        </authorList>
    </citation>
    <scope>NUCLEOTIDE SEQUENCE [LARGE SCALE GENOMIC DNA]</scope>
    <source>
        <strain evidence="3">METHB21</strain>
    </source>
</reference>
<name>A0A8S0Y9Z5_9GAMM</name>
<dbReference type="PROSITE" id="PS51724">
    <property type="entry name" value="SPOR"/>
    <property type="match status" value="1"/>
</dbReference>
<feature type="domain" description="SPOR" evidence="2">
    <location>
        <begin position="444"/>
        <end position="523"/>
    </location>
</feature>
<keyword evidence="4" id="KW-1185">Reference proteome</keyword>
<dbReference type="Gene3D" id="3.40.50.300">
    <property type="entry name" value="P-loop containing nucleotide triphosphate hydrolases"/>
    <property type="match status" value="1"/>
</dbReference>
<dbReference type="EMBL" id="CADCXN010000058">
    <property type="protein sequence ID" value="CAA9890891.1"/>
    <property type="molecule type" value="Genomic_DNA"/>
</dbReference>
<dbReference type="InterPro" id="IPR049945">
    <property type="entry name" value="AAA_22"/>
</dbReference>
<dbReference type="GO" id="GO:0016887">
    <property type="term" value="F:ATP hydrolysis activity"/>
    <property type="evidence" value="ECO:0007669"/>
    <property type="project" value="InterPro"/>
</dbReference>
<proteinExistence type="predicted"/>
<dbReference type="GO" id="GO:0042834">
    <property type="term" value="F:peptidoglycan binding"/>
    <property type="evidence" value="ECO:0007669"/>
    <property type="project" value="InterPro"/>
</dbReference>
<dbReference type="SUPFAM" id="SSF52540">
    <property type="entry name" value="P-loop containing nucleoside triphosphate hydrolases"/>
    <property type="match status" value="1"/>
</dbReference>
<dbReference type="AlphaFoldDB" id="A0A8S0Y9Z5"/>
<dbReference type="PANTHER" id="PTHR35894">
    <property type="entry name" value="GENERAL SECRETION PATHWAY PROTEIN A-RELATED"/>
    <property type="match status" value="1"/>
</dbReference>
<dbReference type="PANTHER" id="PTHR35894:SF1">
    <property type="entry name" value="PHOSPHORIBULOKINASE _ URIDINE KINASE FAMILY"/>
    <property type="match status" value="1"/>
</dbReference>
<evidence type="ECO:0000259" key="2">
    <source>
        <dbReference type="PROSITE" id="PS51724"/>
    </source>
</evidence>